<gene>
    <name evidence="1" type="ORF">EBB45_10740</name>
</gene>
<proteinExistence type="predicted"/>
<evidence type="ECO:0000313" key="2">
    <source>
        <dbReference type="Proteomes" id="UP000274033"/>
    </source>
</evidence>
<accession>A0A3N9US38</accession>
<comment type="caution">
    <text evidence="1">The sequence shown here is derived from an EMBL/GenBank/DDBJ whole genome shotgun (WGS) entry which is preliminary data.</text>
</comment>
<protein>
    <submittedName>
        <fullName evidence="1">Uncharacterized protein</fullName>
    </submittedName>
</protein>
<dbReference type="AlphaFoldDB" id="A0A3N9US38"/>
<dbReference type="Proteomes" id="UP000274033">
    <property type="component" value="Unassembled WGS sequence"/>
</dbReference>
<reference evidence="1 2" key="1">
    <citation type="journal article" date="2013" name="J. Microbiol.">
        <title>Lysinibacillus chungkukjangi sp. nov., isolated from Chungkukjang, Korean fermented soybean food.</title>
        <authorList>
            <person name="Kim S.J."/>
            <person name="Jang Y.H."/>
            <person name="Hamada M."/>
            <person name="Ahn J.H."/>
            <person name="Weon H.Y."/>
            <person name="Suzuki K."/>
            <person name="Whang K.S."/>
            <person name="Kwon S.W."/>
        </authorList>
    </citation>
    <scope>NUCLEOTIDE SEQUENCE [LARGE SCALE GENOMIC DNA]</scope>
    <source>
        <strain evidence="1 2">MCCC 1A12701</strain>
    </source>
</reference>
<dbReference type="EMBL" id="RRCT01000008">
    <property type="protein sequence ID" value="RQW74696.1"/>
    <property type="molecule type" value="Genomic_DNA"/>
</dbReference>
<evidence type="ECO:0000313" key="1">
    <source>
        <dbReference type="EMBL" id="RQW74696.1"/>
    </source>
</evidence>
<dbReference type="RefSeq" id="WP_124764545.1">
    <property type="nucleotide sequence ID" value="NZ_JAFBDY010000007.1"/>
</dbReference>
<sequence length="83" mass="9470">MEEFVRGESSHSSIEVIFIFVIAKYIDQCVTFYEFECQQEAIEFYNNIDGTKIFTTIVDPPALSLKNQTQAIVEVTTKVAALR</sequence>
<organism evidence="1 2">
    <name type="scientific">Lysinibacillus composti</name>
    <dbReference type="NCBI Taxonomy" id="720633"/>
    <lineage>
        <taxon>Bacteria</taxon>
        <taxon>Bacillati</taxon>
        <taxon>Bacillota</taxon>
        <taxon>Bacilli</taxon>
        <taxon>Bacillales</taxon>
        <taxon>Bacillaceae</taxon>
        <taxon>Lysinibacillus</taxon>
    </lineage>
</organism>
<keyword evidence="2" id="KW-1185">Reference proteome</keyword>
<name>A0A3N9US38_9BACI</name>